<evidence type="ECO:0000256" key="4">
    <source>
        <dbReference type="ARBA" id="ARBA00023180"/>
    </source>
</evidence>
<feature type="non-terminal residue" evidence="7">
    <location>
        <position position="1"/>
    </location>
</feature>
<dbReference type="InterPro" id="IPR050208">
    <property type="entry name" value="MHC_class-I_related"/>
</dbReference>
<protein>
    <submittedName>
        <fullName evidence="7">HMR1 protein</fullName>
    </submittedName>
</protein>
<comment type="similarity">
    <text evidence="5">Belongs to the MHC class I family.</text>
</comment>
<keyword evidence="4" id="KW-0325">Glycoprotein</keyword>
<organism evidence="7 8">
    <name type="scientific">Zosterops hypoxanthus</name>
    <dbReference type="NCBI Taxonomy" id="2485327"/>
    <lineage>
        <taxon>Eukaryota</taxon>
        <taxon>Metazoa</taxon>
        <taxon>Chordata</taxon>
        <taxon>Craniata</taxon>
        <taxon>Vertebrata</taxon>
        <taxon>Euteleostomi</taxon>
        <taxon>Archelosauria</taxon>
        <taxon>Archosauria</taxon>
        <taxon>Dinosauria</taxon>
        <taxon>Saurischia</taxon>
        <taxon>Theropoda</taxon>
        <taxon>Coelurosauria</taxon>
        <taxon>Aves</taxon>
        <taxon>Neognathae</taxon>
        <taxon>Neoaves</taxon>
        <taxon>Telluraves</taxon>
        <taxon>Australaves</taxon>
        <taxon>Passeriformes</taxon>
        <taxon>Sylvioidea</taxon>
        <taxon>Zosteropidae</taxon>
        <taxon>Zosterops</taxon>
    </lineage>
</organism>
<dbReference type="PRINTS" id="PR01638">
    <property type="entry name" value="MHCCLASSI"/>
</dbReference>
<dbReference type="InterPro" id="IPR011161">
    <property type="entry name" value="MHC_I-like_Ag-recog"/>
</dbReference>
<dbReference type="InterPro" id="IPR001039">
    <property type="entry name" value="MHC_I_a_a1/a2"/>
</dbReference>
<accession>A0A7L2KV41</accession>
<dbReference type="PANTHER" id="PTHR16675">
    <property type="entry name" value="MHC CLASS I-RELATED"/>
    <property type="match status" value="1"/>
</dbReference>
<proteinExistence type="inferred from homology"/>
<keyword evidence="2" id="KW-0391">Immunity</keyword>
<dbReference type="GO" id="GO:0005615">
    <property type="term" value="C:extracellular space"/>
    <property type="evidence" value="ECO:0007669"/>
    <property type="project" value="TreeGrafter"/>
</dbReference>
<evidence type="ECO:0000256" key="3">
    <source>
        <dbReference type="ARBA" id="ARBA00023136"/>
    </source>
</evidence>
<comment type="subcellular location">
    <subcellularLocation>
        <location evidence="1">Membrane</location>
        <topology evidence="1">Single-pass type I membrane protein</topology>
    </subcellularLocation>
</comment>
<feature type="non-terminal residue" evidence="7">
    <location>
        <position position="157"/>
    </location>
</feature>
<dbReference type="Proteomes" id="UP000549157">
    <property type="component" value="Unassembled WGS sequence"/>
</dbReference>
<dbReference type="InterPro" id="IPR037055">
    <property type="entry name" value="MHC_I-like_Ag-recog_sf"/>
</dbReference>
<dbReference type="GO" id="GO:0002486">
    <property type="term" value="P:antigen processing and presentation of endogenous peptide antigen via MHC class I via ER pathway, TAP-independent"/>
    <property type="evidence" value="ECO:0007669"/>
    <property type="project" value="TreeGrafter"/>
</dbReference>
<dbReference type="SUPFAM" id="SSF54452">
    <property type="entry name" value="MHC antigen-recognition domain"/>
    <property type="match status" value="1"/>
</dbReference>
<name>A0A7L2KV41_9PASS</name>
<evidence type="ECO:0000256" key="5">
    <source>
        <dbReference type="RuleBase" id="RU004439"/>
    </source>
</evidence>
<dbReference type="GO" id="GO:0002476">
    <property type="term" value="P:antigen processing and presentation of endogenous peptide antigen via MHC class Ib"/>
    <property type="evidence" value="ECO:0007669"/>
    <property type="project" value="TreeGrafter"/>
</dbReference>
<dbReference type="EMBL" id="VWYL01023341">
    <property type="protein sequence ID" value="NXR39201.1"/>
    <property type="molecule type" value="Genomic_DNA"/>
</dbReference>
<dbReference type="GO" id="GO:0042612">
    <property type="term" value="C:MHC class I protein complex"/>
    <property type="evidence" value="ECO:0007669"/>
    <property type="project" value="UniProtKB-KW"/>
</dbReference>
<dbReference type="PANTHER" id="PTHR16675:SF251">
    <property type="entry name" value="HLA CLASS I HISTOCOMPATIBILITY ANTIGEN, C ALPHA CHAIN"/>
    <property type="match status" value="1"/>
</dbReference>
<evidence type="ECO:0000313" key="7">
    <source>
        <dbReference type="EMBL" id="NXR39201.1"/>
    </source>
</evidence>
<evidence type="ECO:0000256" key="2">
    <source>
        <dbReference type="ARBA" id="ARBA00022451"/>
    </source>
</evidence>
<dbReference type="AlphaFoldDB" id="A0A7L2KV41"/>
<dbReference type="GO" id="GO:0009897">
    <property type="term" value="C:external side of plasma membrane"/>
    <property type="evidence" value="ECO:0007669"/>
    <property type="project" value="TreeGrafter"/>
</dbReference>
<gene>
    <name evidence="7" type="primary">Mr1_1</name>
    <name evidence="7" type="ORF">ZOSHYP_R07324</name>
</gene>
<keyword evidence="3" id="KW-0472">Membrane</keyword>
<dbReference type="GO" id="GO:0030670">
    <property type="term" value="C:phagocytic vesicle membrane"/>
    <property type="evidence" value="ECO:0007669"/>
    <property type="project" value="UniProtKB-ARBA"/>
</dbReference>
<dbReference type="InterPro" id="IPR011162">
    <property type="entry name" value="MHC_I/II-like_Ag-recog"/>
</dbReference>
<comment type="caution">
    <text evidence="7">The sequence shown here is derived from an EMBL/GenBank/DDBJ whole genome shotgun (WGS) entry which is preliminary data.</text>
</comment>
<feature type="domain" description="MHC class I-like antigen recognition-like" evidence="6">
    <location>
        <begin position="3"/>
        <end position="157"/>
    </location>
</feature>
<evidence type="ECO:0000313" key="8">
    <source>
        <dbReference type="Proteomes" id="UP000549157"/>
    </source>
</evidence>
<dbReference type="OrthoDB" id="8936120at2759"/>
<keyword evidence="8" id="KW-1185">Reference proteome</keyword>
<dbReference type="GO" id="GO:0098553">
    <property type="term" value="C:lumenal side of endoplasmic reticulum membrane"/>
    <property type="evidence" value="ECO:0007669"/>
    <property type="project" value="UniProtKB-ARBA"/>
</dbReference>
<dbReference type="GO" id="GO:0001916">
    <property type="term" value="P:positive regulation of T cell mediated cytotoxicity"/>
    <property type="evidence" value="ECO:0007669"/>
    <property type="project" value="TreeGrafter"/>
</dbReference>
<sequence length="157" mass="17848">VLHSLQYLSVLVSEPSPGVPQCMSIGFVDGIPITCYDSERGRMEPLTQWMKDRDEPGYWDRQTQIGGWNGAQWGWDTIPWVSVDTIPPGLHTVQQVYGCDLLSDGSVHGSFRHGYDRWDFISFDLESGRFVAADGAAEITRRRWEHEGIVAERQTNY</sequence>
<keyword evidence="2" id="KW-0490">MHC I</keyword>
<dbReference type="GO" id="GO:0006955">
    <property type="term" value="P:immune response"/>
    <property type="evidence" value="ECO:0007669"/>
    <property type="project" value="TreeGrafter"/>
</dbReference>
<reference evidence="7 8" key="1">
    <citation type="submission" date="2019-09" db="EMBL/GenBank/DDBJ databases">
        <title>Bird 10,000 Genomes (B10K) Project - Family phase.</title>
        <authorList>
            <person name="Zhang G."/>
        </authorList>
    </citation>
    <scope>NUCLEOTIDE SEQUENCE [LARGE SCALE GENOMIC DNA]</scope>
    <source>
        <strain evidence="7">B10K-DU-001-36</strain>
        <tissue evidence="7">Muscle</tissue>
    </source>
</reference>
<dbReference type="Pfam" id="PF00129">
    <property type="entry name" value="MHC_I"/>
    <property type="match status" value="1"/>
</dbReference>
<dbReference type="Gene3D" id="3.30.500.10">
    <property type="entry name" value="MHC class I-like antigen recognition-like"/>
    <property type="match status" value="1"/>
</dbReference>
<evidence type="ECO:0000259" key="6">
    <source>
        <dbReference type="Pfam" id="PF00129"/>
    </source>
</evidence>
<evidence type="ECO:0000256" key="1">
    <source>
        <dbReference type="ARBA" id="ARBA00004479"/>
    </source>
</evidence>